<dbReference type="CDD" id="cd00093">
    <property type="entry name" value="HTH_XRE"/>
    <property type="match status" value="1"/>
</dbReference>
<sequence>MVLGPAVRALREALGIRHGSFAESVGISPGYLTKIESGSQQPRPDIAVALARRLRVPLDAITYAPMEKEKDH</sequence>
<dbReference type="EMBL" id="BAAANY010000040">
    <property type="protein sequence ID" value="GAA1716225.1"/>
    <property type="molecule type" value="Genomic_DNA"/>
</dbReference>
<dbReference type="Pfam" id="PF01381">
    <property type="entry name" value="HTH_3"/>
    <property type="match status" value="1"/>
</dbReference>
<keyword evidence="3" id="KW-1185">Reference proteome</keyword>
<name>A0ABN2J1U9_9ACTN</name>
<accession>A0ABN2J1U9</accession>
<dbReference type="PROSITE" id="PS50943">
    <property type="entry name" value="HTH_CROC1"/>
    <property type="match status" value="1"/>
</dbReference>
<evidence type="ECO:0000259" key="1">
    <source>
        <dbReference type="PROSITE" id="PS50943"/>
    </source>
</evidence>
<dbReference type="Gene3D" id="1.10.260.40">
    <property type="entry name" value="lambda repressor-like DNA-binding domains"/>
    <property type="match status" value="1"/>
</dbReference>
<dbReference type="SMART" id="SM00530">
    <property type="entry name" value="HTH_XRE"/>
    <property type="match status" value="1"/>
</dbReference>
<protein>
    <recommendedName>
        <fullName evidence="1">HTH cro/C1-type domain-containing protein</fullName>
    </recommendedName>
</protein>
<dbReference type="Proteomes" id="UP001500618">
    <property type="component" value="Unassembled WGS sequence"/>
</dbReference>
<evidence type="ECO:0000313" key="2">
    <source>
        <dbReference type="EMBL" id="GAA1716225.1"/>
    </source>
</evidence>
<dbReference type="InterPro" id="IPR001387">
    <property type="entry name" value="Cro/C1-type_HTH"/>
</dbReference>
<dbReference type="InterPro" id="IPR010982">
    <property type="entry name" value="Lambda_DNA-bd_dom_sf"/>
</dbReference>
<reference evidence="2 3" key="1">
    <citation type="journal article" date="2019" name="Int. J. Syst. Evol. Microbiol.">
        <title>The Global Catalogue of Microorganisms (GCM) 10K type strain sequencing project: providing services to taxonomists for standard genome sequencing and annotation.</title>
        <authorList>
            <consortium name="The Broad Institute Genomics Platform"/>
            <consortium name="The Broad Institute Genome Sequencing Center for Infectious Disease"/>
            <person name="Wu L."/>
            <person name="Ma J."/>
        </authorList>
    </citation>
    <scope>NUCLEOTIDE SEQUENCE [LARGE SCALE GENOMIC DNA]</scope>
    <source>
        <strain evidence="2 3">JCM 14718</strain>
    </source>
</reference>
<proteinExistence type="predicted"/>
<dbReference type="SUPFAM" id="SSF47413">
    <property type="entry name" value="lambda repressor-like DNA-binding domains"/>
    <property type="match status" value="1"/>
</dbReference>
<evidence type="ECO:0000313" key="3">
    <source>
        <dbReference type="Proteomes" id="UP001500618"/>
    </source>
</evidence>
<organism evidence="2 3">
    <name type="scientific">Fodinicola feengrottensis</name>
    <dbReference type="NCBI Taxonomy" id="435914"/>
    <lineage>
        <taxon>Bacteria</taxon>
        <taxon>Bacillati</taxon>
        <taxon>Actinomycetota</taxon>
        <taxon>Actinomycetes</taxon>
        <taxon>Mycobacteriales</taxon>
        <taxon>Fodinicola</taxon>
    </lineage>
</organism>
<comment type="caution">
    <text evidence="2">The sequence shown here is derived from an EMBL/GenBank/DDBJ whole genome shotgun (WGS) entry which is preliminary data.</text>
</comment>
<feature type="domain" description="HTH cro/C1-type" evidence="1">
    <location>
        <begin position="7"/>
        <end position="61"/>
    </location>
</feature>
<gene>
    <name evidence="2" type="ORF">GCM10009765_76200</name>
</gene>